<dbReference type="Proteomes" id="UP001152888">
    <property type="component" value="Unassembled WGS sequence"/>
</dbReference>
<protein>
    <submittedName>
        <fullName evidence="1">Uncharacterized protein</fullName>
    </submittedName>
</protein>
<dbReference type="EMBL" id="CAKOFQ010011648">
    <property type="protein sequence ID" value="CAH2020933.1"/>
    <property type="molecule type" value="Genomic_DNA"/>
</dbReference>
<gene>
    <name evidence="1" type="ORF">ACAOBT_LOCUS38187</name>
</gene>
<proteinExistence type="predicted"/>
<name>A0A9P0QHK7_ACAOB</name>
<keyword evidence="2" id="KW-1185">Reference proteome</keyword>
<reference evidence="1" key="1">
    <citation type="submission" date="2022-03" db="EMBL/GenBank/DDBJ databases">
        <authorList>
            <person name="Sayadi A."/>
        </authorList>
    </citation>
    <scope>NUCLEOTIDE SEQUENCE</scope>
</reference>
<organism evidence="1 2">
    <name type="scientific">Acanthoscelides obtectus</name>
    <name type="common">Bean weevil</name>
    <name type="synonym">Bruchus obtectus</name>
    <dbReference type="NCBI Taxonomy" id="200917"/>
    <lineage>
        <taxon>Eukaryota</taxon>
        <taxon>Metazoa</taxon>
        <taxon>Ecdysozoa</taxon>
        <taxon>Arthropoda</taxon>
        <taxon>Hexapoda</taxon>
        <taxon>Insecta</taxon>
        <taxon>Pterygota</taxon>
        <taxon>Neoptera</taxon>
        <taxon>Endopterygota</taxon>
        <taxon>Coleoptera</taxon>
        <taxon>Polyphaga</taxon>
        <taxon>Cucujiformia</taxon>
        <taxon>Chrysomeloidea</taxon>
        <taxon>Chrysomelidae</taxon>
        <taxon>Bruchinae</taxon>
        <taxon>Bruchini</taxon>
        <taxon>Acanthoscelides</taxon>
    </lineage>
</organism>
<accession>A0A9P0QHK7</accession>
<sequence length="34" mass="4032">MFYDLTGMKIILTLFKSADDYRDIAYDLNRVCII</sequence>
<evidence type="ECO:0000313" key="2">
    <source>
        <dbReference type="Proteomes" id="UP001152888"/>
    </source>
</evidence>
<dbReference type="AlphaFoldDB" id="A0A9P0QHK7"/>
<comment type="caution">
    <text evidence="1">The sequence shown here is derived from an EMBL/GenBank/DDBJ whole genome shotgun (WGS) entry which is preliminary data.</text>
</comment>
<evidence type="ECO:0000313" key="1">
    <source>
        <dbReference type="EMBL" id="CAH2020933.1"/>
    </source>
</evidence>